<dbReference type="EMBL" id="AWUE01021754">
    <property type="protein sequence ID" value="OMO61132.1"/>
    <property type="molecule type" value="Genomic_DNA"/>
</dbReference>
<organism evidence="1 2">
    <name type="scientific">Corchorus olitorius</name>
    <dbReference type="NCBI Taxonomy" id="93759"/>
    <lineage>
        <taxon>Eukaryota</taxon>
        <taxon>Viridiplantae</taxon>
        <taxon>Streptophyta</taxon>
        <taxon>Embryophyta</taxon>
        <taxon>Tracheophyta</taxon>
        <taxon>Spermatophyta</taxon>
        <taxon>Magnoliopsida</taxon>
        <taxon>eudicotyledons</taxon>
        <taxon>Gunneridae</taxon>
        <taxon>Pentapetalae</taxon>
        <taxon>rosids</taxon>
        <taxon>malvids</taxon>
        <taxon>Malvales</taxon>
        <taxon>Malvaceae</taxon>
        <taxon>Grewioideae</taxon>
        <taxon>Apeibeae</taxon>
        <taxon>Corchorus</taxon>
    </lineage>
</organism>
<gene>
    <name evidence="1" type="ORF">COLO4_33543</name>
</gene>
<protein>
    <submittedName>
        <fullName evidence="1">Cysteine protease</fullName>
    </submittedName>
</protein>
<dbReference type="GO" id="GO:0006508">
    <property type="term" value="P:proteolysis"/>
    <property type="evidence" value="ECO:0007669"/>
    <property type="project" value="UniProtKB-KW"/>
</dbReference>
<comment type="caution">
    <text evidence="1">The sequence shown here is derived from an EMBL/GenBank/DDBJ whole genome shotgun (WGS) entry which is preliminary data.</text>
</comment>
<evidence type="ECO:0000313" key="2">
    <source>
        <dbReference type="Proteomes" id="UP000187203"/>
    </source>
</evidence>
<keyword evidence="2" id="KW-1185">Reference proteome</keyword>
<dbReference type="GO" id="GO:0008233">
    <property type="term" value="F:peptidase activity"/>
    <property type="evidence" value="ECO:0007669"/>
    <property type="project" value="UniProtKB-KW"/>
</dbReference>
<sequence length="178" mass="20324">MTQCPERIHFVHCSIPFEERIKRKVIEGNTRGPDTPTLLKRSEAFQKCPRFQEVLQDPSFGTELDHGFTKYWLVRTLAAQLWLKMEGLCGIGQHGISTDSATLKRLTVEAADVHLRYSSYYRLRISSSSLQSLELSCTNFELVYSNLISISEADLNIVPHVMYGNPNGHRVLELLEKI</sequence>
<reference evidence="2" key="1">
    <citation type="submission" date="2013-09" db="EMBL/GenBank/DDBJ databases">
        <title>Corchorus olitorius genome sequencing.</title>
        <authorList>
            <person name="Alam M."/>
            <person name="Haque M.S."/>
            <person name="Islam M.S."/>
            <person name="Emdad E.M."/>
            <person name="Islam M.M."/>
            <person name="Ahmed B."/>
            <person name="Halim A."/>
            <person name="Hossen Q.M.M."/>
            <person name="Hossain M.Z."/>
            <person name="Ahmed R."/>
            <person name="Khan M.M."/>
            <person name="Islam R."/>
            <person name="Rashid M.M."/>
            <person name="Khan S.A."/>
            <person name="Rahman M.S."/>
            <person name="Alam M."/>
            <person name="Yahiya A.S."/>
            <person name="Khan M.S."/>
            <person name="Azam M.S."/>
            <person name="Haque T."/>
            <person name="Lashkar M.Z.H."/>
            <person name="Akhand A.I."/>
            <person name="Morshed G."/>
            <person name="Roy S."/>
            <person name="Uddin K.S."/>
            <person name="Rabeya T."/>
            <person name="Hossain A.S."/>
            <person name="Chowdhury A."/>
            <person name="Snigdha A.R."/>
            <person name="Mortoza M.S."/>
            <person name="Matin S.A."/>
            <person name="Hoque S.M.E."/>
            <person name="Islam M.K."/>
            <person name="Roy D.K."/>
            <person name="Haider R."/>
            <person name="Moosa M.M."/>
            <person name="Elias S.M."/>
            <person name="Hasan A.M."/>
            <person name="Jahan S."/>
            <person name="Shafiuddin M."/>
            <person name="Mahmood N."/>
            <person name="Shommy N.S."/>
        </authorList>
    </citation>
    <scope>NUCLEOTIDE SEQUENCE [LARGE SCALE GENOMIC DNA]</scope>
    <source>
        <strain evidence="2">cv. O-4</strain>
    </source>
</reference>
<evidence type="ECO:0000313" key="1">
    <source>
        <dbReference type="EMBL" id="OMO61132.1"/>
    </source>
</evidence>
<dbReference type="Proteomes" id="UP000187203">
    <property type="component" value="Unassembled WGS sequence"/>
</dbReference>
<keyword evidence="1" id="KW-0645">Protease</keyword>
<proteinExistence type="predicted"/>
<dbReference type="AlphaFoldDB" id="A0A1R3GSV1"/>
<accession>A0A1R3GSV1</accession>
<keyword evidence="1" id="KW-0378">Hydrolase</keyword>
<name>A0A1R3GSV1_9ROSI</name>